<dbReference type="Gene3D" id="1.10.510.10">
    <property type="entry name" value="Transferase(Phosphotransferase) domain 1"/>
    <property type="match status" value="1"/>
</dbReference>
<dbReference type="InterPro" id="IPR019954">
    <property type="entry name" value="Ubiquitin_CS"/>
</dbReference>
<dbReference type="Proteomes" id="UP000789901">
    <property type="component" value="Unassembled WGS sequence"/>
</dbReference>
<dbReference type="Pfam" id="PF00240">
    <property type="entry name" value="ubiquitin"/>
    <property type="match status" value="1"/>
</dbReference>
<gene>
    <name evidence="2" type="ORF">GMARGA_LOCUS6661</name>
</gene>
<dbReference type="InterPro" id="IPR050158">
    <property type="entry name" value="Ubiquitin_ubiquitin-like"/>
</dbReference>
<dbReference type="InterPro" id="IPR011009">
    <property type="entry name" value="Kinase-like_dom_sf"/>
</dbReference>
<evidence type="ECO:0000313" key="3">
    <source>
        <dbReference type="Proteomes" id="UP000789901"/>
    </source>
</evidence>
<dbReference type="PRINTS" id="PR00348">
    <property type="entry name" value="UBIQUITIN"/>
</dbReference>
<dbReference type="InterPro" id="IPR029071">
    <property type="entry name" value="Ubiquitin-like_domsf"/>
</dbReference>
<name>A0ABN7UHQ9_GIGMA</name>
<dbReference type="EMBL" id="CAJVQB010003068">
    <property type="protein sequence ID" value="CAG8596415.1"/>
    <property type="molecule type" value="Genomic_DNA"/>
</dbReference>
<keyword evidence="3" id="KW-1185">Reference proteome</keyword>
<organism evidence="2 3">
    <name type="scientific">Gigaspora margarita</name>
    <dbReference type="NCBI Taxonomy" id="4874"/>
    <lineage>
        <taxon>Eukaryota</taxon>
        <taxon>Fungi</taxon>
        <taxon>Fungi incertae sedis</taxon>
        <taxon>Mucoromycota</taxon>
        <taxon>Glomeromycotina</taxon>
        <taxon>Glomeromycetes</taxon>
        <taxon>Diversisporales</taxon>
        <taxon>Gigasporaceae</taxon>
        <taxon>Gigaspora</taxon>
    </lineage>
</organism>
<dbReference type="SUPFAM" id="SSF56112">
    <property type="entry name" value="Protein kinase-like (PK-like)"/>
    <property type="match status" value="1"/>
</dbReference>
<accession>A0ABN7UHQ9</accession>
<feature type="domain" description="Ubiquitin-like" evidence="1">
    <location>
        <begin position="1"/>
        <end position="76"/>
    </location>
</feature>
<proteinExistence type="predicted"/>
<comment type="caution">
    <text evidence="2">The sequence shown here is derived from an EMBL/GenBank/DDBJ whole genome shotgun (WGS) entry which is preliminary data.</text>
</comment>
<reference evidence="2 3" key="1">
    <citation type="submission" date="2021-06" db="EMBL/GenBank/DDBJ databases">
        <authorList>
            <person name="Kallberg Y."/>
            <person name="Tangrot J."/>
            <person name="Rosling A."/>
        </authorList>
    </citation>
    <scope>NUCLEOTIDE SEQUENCE [LARGE SCALE GENOMIC DNA]</scope>
    <source>
        <strain evidence="2 3">120-4 pot B 10/14</strain>
    </source>
</reference>
<dbReference type="PROSITE" id="PS00299">
    <property type="entry name" value="UBIQUITIN_1"/>
    <property type="match status" value="1"/>
</dbReference>
<sequence>MQIFIKTLTGKTVTLEVESSDTVAEVKQQIESKEGIPPSQQRLIFAGRQLEEHYTLSDYSIGKESTLHLVLSRLKGDFGSAVHSLAWFTDKPSLDIQRDLAAFIARSEDKLDPPMCLHKSPYQWNNCVECKKRMLSTHFNDWTSGSPIIDQLIRGSQMNMTIIGQYFEWINFTKFADVKYLLNGGFSTVYTATALDIGYRHINNSVVLKVVNDSRNDPMKIFLESSFIWGLMRDEVAFTLRCYGLTRDPLTQDFAFVLQLAPEGSLRDYLKNTSWNNTPKNRRNYTNSTDINYFKIADEYQKNNPRPKTRQHSGANYSTV</sequence>
<protein>
    <submittedName>
        <fullName evidence="2">28326_t:CDS:1</fullName>
    </submittedName>
</protein>
<dbReference type="PANTHER" id="PTHR10666">
    <property type="entry name" value="UBIQUITIN"/>
    <property type="match status" value="1"/>
</dbReference>
<dbReference type="SUPFAM" id="SSF54236">
    <property type="entry name" value="Ubiquitin-like"/>
    <property type="match status" value="1"/>
</dbReference>
<dbReference type="InterPro" id="IPR000626">
    <property type="entry name" value="Ubiquitin-like_dom"/>
</dbReference>
<dbReference type="Gene3D" id="3.10.20.90">
    <property type="entry name" value="Phosphatidylinositol 3-kinase Catalytic Subunit, Chain A, domain 1"/>
    <property type="match status" value="1"/>
</dbReference>
<dbReference type="PROSITE" id="PS50053">
    <property type="entry name" value="UBIQUITIN_2"/>
    <property type="match status" value="1"/>
</dbReference>
<evidence type="ECO:0000313" key="2">
    <source>
        <dbReference type="EMBL" id="CAG8596415.1"/>
    </source>
</evidence>
<dbReference type="InterPro" id="IPR019956">
    <property type="entry name" value="Ubiquitin_dom"/>
</dbReference>
<dbReference type="SMART" id="SM00213">
    <property type="entry name" value="UBQ"/>
    <property type="match status" value="1"/>
</dbReference>
<evidence type="ECO:0000259" key="1">
    <source>
        <dbReference type="PROSITE" id="PS50053"/>
    </source>
</evidence>